<comment type="caution">
    <text evidence="1">The sequence shown here is derived from an EMBL/GenBank/DDBJ whole genome shotgun (WGS) entry which is preliminary data.</text>
</comment>
<evidence type="ECO:0000313" key="1">
    <source>
        <dbReference type="EMBL" id="KPA89080.1"/>
    </source>
</evidence>
<feature type="non-terminal residue" evidence="1">
    <location>
        <position position="38"/>
    </location>
</feature>
<organism evidence="1 2">
    <name type="scientific">Pseudomonas asplenii</name>
    <dbReference type="NCBI Taxonomy" id="53407"/>
    <lineage>
        <taxon>Bacteria</taxon>
        <taxon>Pseudomonadati</taxon>
        <taxon>Pseudomonadota</taxon>
        <taxon>Gammaproteobacteria</taxon>
        <taxon>Pseudomonadales</taxon>
        <taxon>Pseudomonadaceae</taxon>
        <taxon>Pseudomonas</taxon>
    </lineage>
</organism>
<dbReference type="PATRIC" id="fig|50340.43.peg.1536"/>
<dbReference type="Proteomes" id="UP000037931">
    <property type="component" value="Unassembled WGS sequence"/>
</dbReference>
<keyword evidence="2" id="KW-1185">Reference proteome</keyword>
<name>A0A0M9GEL2_9PSED</name>
<accession>A0A0M9GEL2</accession>
<proteinExistence type="predicted"/>
<evidence type="ECO:0000313" key="2">
    <source>
        <dbReference type="Proteomes" id="UP000037931"/>
    </source>
</evidence>
<dbReference type="AlphaFoldDB" id="A0A0M9GEL2"/>
<gene>
    <name evidence="1" type="ORF">PF66_04233</name>
</gene>
<dbReference type="EMBL" id="JSYZ01000017">
    <property type="protein sequence ID" value="KPA89080.1"/>
    <property type="molecule type" value="Genomic_DNA"/>
</dbReference>
<protein>
    <submittedName>
        <fullName evidence="1">Uncharacterized protein</fullName>
    </submittedName>
</protein>
<reference evidence="1 2" key="1">
    <citation type="journal article" date="2015" name="PLoS ONE">
        <title>Rice-Infecting Pseudomonas Genomes Are Highly Accessorized and Harbor Multiple Putative Virulence Mechanisms to Cause Sheath Brown Rot.</title>
        <authorList>
            <person name="Quibod I.L."/>
            <person name="Grande G."/>
            <person name="Oreiro E.G."/>
            <person name="Borja F.N."/>
            <person name="Dossa G.S."/>
            <person name="Mauleon R."/>
            <person name="Cruz C.V."/>
            <person name="Oliva R."/>
        </authorList>
    </citation>
    <scope>NUCLEOTIDE SEQUENCE [LARGE SCALE GENOMIC DNA]</scope>
    <source>
        <strain evidence="1 2">IRRI 6609</strain>
    </source>
</reference>
<sequence>MVLPPCCDAERGGLFAGKPGSGRFNAGFNTAKDKTPTC</sequence>
<dbReference type="STRING" id="50340.PF66_04233"/>